<feature type="transmembrane region" description="Helical" evidence="2">
    <location>
        <begin position="358"/>
        <end position="376"/>
    </location>
</feature>
<reference evidence="5" key="1">
    <citation type="submission" date="2015-02" db="EMBL/GenBank/DDBJ databases">
        <title>Description and complete genome sequence of the first cultured representative of the subdivision 5 of the Verrucomicrobia phylum.</title>
        <authorList>
            <person name="Spring S."/>
            <person name="Bunk B."/>
            <person name="Sproer C."/>
            <person name="Klenk H.-P."/>
        </authorList>
    </citation>
    <scope>NUCLEOTIDE SEQUENCE [LARGE SCALE GENOMIC DNA]</scope>
    <source>
        <strain evidence="5">L21-Fru-AB</strain>
    </source>
</reference>
<dbReference type="AlphaFoldDB" id="A0A0G3EJT7"/>
<dbReference type="PANTHER" id="PTHR41710:SF2">
    <property type="entry name" value="GLYCOSYL TRANSFERASE FAMILY 39_83 DOMAIN-CONTAINING PROTEIN"/>
    <property type="match status" value="1"/>
</dbReference>
<evidence type="ECO:0000256" key="1">
    <source>
        <dbReference type="SAM" id="MobiDB-lite"/>
    </source>
</evidence>
<dbReference type="InterPro" id="IPR038731">
    <property type="entry name" value="RgtA/B/C-like"/>
</dbReference>
<feature type="transmembrane region" description="Helical" evidence="2">
    <location>
        <begin position="114"/>
        <end position="130"/>
    </location>
</feature>
<feature type="transmembrane region" description="Helical" evidence="2">
    <location>
        <begin position="182"/>
        <end position="200"/>
    </location>
</feature>
<name>A0A0G3EJT7_9BACT</name>
<dbReference type="NCBIfam" id="TIGR03663">
    <property type="entry name" value="flippase activity-associated protein Agl23"/>
    <property type="match status" value="1"/>
</dbReference>
<feature type="domain" description="Glycosyltransferase RgtA/B/C/D-like" evidence="3">
    <location>
        <begin position="84"/>
        <end position="223"/>
    </location>
</feature>
<feature type="transmembrane region" description="Helical" evidence="2">
    <location>
        <begin position="330"/>
        <end position="351"/>
    </location>
</feature>
<gene>
    <name evidence="4" type="ORF">L21SP4_01139</name>
</gene>
<dbReference type="InterPro" id="IPR019962">
    <property type="entry name" value="CHP03663"/>
</dbReference>
<dbReference type="RefSeq" id="WP_052881724.1">
    <property type="nucleotide sequence ID" value="NZ_CP010904.1"/>
</dbReference>
<dbReference type="Proteomes" id="UP000035268">
    <property type="component" value="Chromosome"/>
</dbReference>
<organism evidence="4 5">
    <name type="scientific">Kiritimatiella glycovorans</name>
    <dbReference type="NCBI Taxonomy" id="1307763"/>
    <lineage>
        <taxon>Bacteria</taxon>
        <taxon>Pseudomonadati</taxon>
        <taxon>Kiritimatiellota</taxon>
        <taxon>Kiritimatiellia</taxon>
        <taxon>Kiritimatiellales</taxon>
        <taxon>Kiritimatiellaceae</taxon>
        <taxon>Kiritimatiella</taxon>
    </lineage>
</organism>
<feature type="compositionally biased region" description="Low complexity" evidence="1">
    <location>
        <begin position="534"/>
        <end position="546"/>
    </location>
</feature>
<evidence type="ECO:0000256" key="2">
    <source>
        <dbReference type="SAM" id="Phobius"/>
    </source>
</evidence>
<dbReference type="PANTHER" id="PTHR41710">
    <property type="entry name" value="GLYCOSYL TRANSFERASE, FAMILY 39"/>
    <property type="match status" value="1"/>
</dbReference>
<proteinExistence type="predicted"/>
<feature type="transmembrane region" description="Helical" evidence="2">
    <location>
        <begin position="136"/>
        <end position="153"/>
    </location>
</feature>
<protein>
    <submittedName>
        <fullName evidence="4">Putative membrane protein</fullName>
    </submittedName>
</protein>
<keyword evidence="2" id="KW-0812">Transmembrane</keyword>
<feature type="transmembrane region" description="Helical" evidence="2">
    <location>
        <begin position="305"/>
        <end position="324"/>
    </location>
</feature>
<keyword evidence="2" id="KW-0472">Membrane</keyword>
<keyword evidence="2" id="KW-1133">Transmembrane helix</keyword>
<dbReference type="KEGG" id="vbl:L21SP4_01139"/>
<evidence type="ECO:0000259" key="3">
    <source>
        <dbReference type="Pfam" id="PF13231"/>
    </source>
</evidence>
<evidence type="ECO:0000313" key="5">
    <source>
        <dbReference type="Proteomes" id="UP000035268"/>
    </source>
</evidence>
<dbReference type="PATRIC" id="fig|1609981.3.peg.1188"/>
<evidence type="ECO:0000313" key="4">
    <source>
        <dbReference type="EMBL" id="AKJ64389.1"/>
    </source>
</evidence>
<feature type="region of interest" description="Disordered" evidence="1">
    <location>
        <begin position="506"/>
        <end position="546"/>
    </location>
</feature>
<dbReference type="STRING" id="1307763.L21SP4_01139"/>
<feature type="compositionally biased region" description="Basic and acidic residues" evidence="1">
    <location>
        <begin position="513"/>
        <end position="523"/>
    </location>
</feature>
<accession>A0A0G3EJT7</accession>
<dbReference type="OrthoDB" id="9792771at2"/>
<reference evidence="4 5" key="2">
    <citation type="journal article" date="2016" name="ISME J.">
        <title>Characterization of the first cultured representative of Verrucomicrobia subdivision 5 indicates the proposal of a novel phylum.</title>
        <authorList>
            <person name="Spring S."/>
            <person name="Bunk B."/>
            <person name="Sproer C."/>
            <person name="Schumann P."/>
            <person name="Rohde M."/>
            <person name="Tindall B.J."/>
            <person name="Klenk H.P."/>
        </authorList>
    </citation>
    <scope>NUCLEOTIDE SEQUENCE [LARGE SCALE GENOMIC DNA]</scope>
    <source>
        <strain evidence="4 5">L21-Fru-AB</strain>
    </source>
</reference>
<feature type="transmembrane region" description="Helical" evidence="2">
    <location>
        <begin position="273"/>
        <end position="293"/>
    </location>
</feature>
<sequence>MINRCGFAALLFLLLLAGAGWARLAGLDHRPMHTDEAVQAVIFGDLLEEGDYTYDPYEYHGPTLMYATLPAARLAGAEGLASLDEIPLRVVPVVFGLLCLLLSAALIRPLSFPAAWTGALLAAVSPAFLYYNRYYIHETLLVFGTFLLLIALGRWARTRTVSAAVLAGVAAGWMIATKETAVLSYFSIAAAGLILYRGRVFAALRDHPVHGALALGSALAVTVVFYTSFFTNPEGLAAAVRSVTHYLPRAGGEGHEKPWYYYLVLFGGHSRGGVFWSEGLILGMAVFGTIRACRPRREGGMRGSALVRFFGLYALILLIVYSAIPYKIPWLMLSFIHIAAVVAGWGVVALFRDLRGRRVWTALAAVLLLGATLHLARQSALVRTRYASAPRNPYVYSHTSADLLRGIEHVQTAARHHPEGRAMTVKVISGEYWPIPWYLRGFERTGYWKQPPADPAAPVVILDMDTAETLGPQFDDTHTAELVGLRAGVILQFLYRNDLWQKIITPPGSHSDPASHSDSHSDSDSDSDSPPPSDSVSSFSSLSHVH</sequence>
<dbReference type="Pfam" id="PF13231">
    <property type="entry name" value="PMT_2"/>
    <property type="match status" value="1"/>
</dbReference>
<feature type="transmembrane region" description="Helical" evidence="2">
    <location>
        <begin position="212"/>
        <end position="231"/>
    </location>
</feature>
<keyword evidence="5" id="KW-1185">Reference proteome</keyword>
<dbReference type="EMBL" id="CP010904">
    <property type="protein sequence ID" value="AKJ64389.1"/>
    <property type="molecule type" value="Genomic_DNA"/>
</dbReference>
<feature type="transmembrane region" description="Helical" evidence="2">
    <location>
        <begin position="86"/>
        <end position="107"/>
    </location>
</feature>
<feature type="transmembrane region" description="Helical" evidence="2">
    <location>
        <begin position="160"/>
        <end position="176"/>
    </location>
</feature>